<protein>
    <submittedName>
        <fullName evidence="3">Nuclease sbcCD subunit C</fullName>
    </submittedName>
</protein>
<dbReference type="KEGG" id="awd:AWOD_I_1158"/>
<feature type="coiled-coil region" evidence="1">
    <location>
        <begin position="327"/>
        <end position="393"/>
    </location>
</feature>
<feature type="coiled-coil region" evidence="1">
    <location>
        <begin position="696"/>
        <end position="862"/>
    </location>
</feature>
<dbReference type="Pfam" id="PF13558">
    <property type="entry name" value="SbcC_Walker_B"/>
    <property type="match status" value="1"/>
</dbReference>
<dbReference type="Pfam" id="PF13476">
    <property type="entry name" value="AAA_23"/>
    <property type="match status" value="1"/>
</dbReference>
<dbReference type="HOGENOM" id="CLU_004785_1_0_6"/>
<dbReference type="GO" id="GO:0006302">
    <property type="term" value="P:double-strand break repair"/>
    <property type="evidence" value="ECO:0007669"/>
    <property type="project" value="InterPro"/>
</dbReference>
<dbReference type="SUPFAM" id="SSF52540">
    <property type="entry name" value="P-loop containing nucleoside triphosphate hydrolases"/>
    <property type="match status" value="2"/>
</dbReference>
<dbReference type="Gene3D" id="3.40.50.300">
    <property type="entry name" value="P-loop containing nucleotide triphosphate hydrolases"/>
    <property type="match status" value="2"/>
</dbReference>
<organism evidence="3 4">
    <name type="scientific">Aliivibrio wodanis</name>
    <dbReference type="NCBI Taxonomy" id="80852"/>
    <lineage>
        <taxon>Bacteria</taxon>
        <taxon>Pseudomonadati</taxon>
        <taxon>Pseudomonadota</taxon>
        <taxon>Gammaproteobacteria</taxon>
        <taxon>Vibrionales</taxon>
        <taxon>Vibrionaceae</taxon>
        <taxon>Aliivibrio</taxon>
    </lineage>
</organism>
<dbReference type="Proteomes" id="UP000032427">
    <property type="component" value="Chromosome 1"/>
</dbReference>
<dbReference type="InterPro" id="IPR027417">
    <property type="entry name" value="P-loop_NTPase"/>
</dbReference>
<evidence type="ECO:0000313" key="4">
    <source>
        <dbReference type="Proteomes" id="UP000032427"/>
    </source>
</evidence>
<keyword evidence="4" id="KW-1185">Reference proteome</keyword>
<dbReference type="GO" id="GO:0016887">
    <property type="term" value="F:ATP hydrolysis activity"/>
    <property type="evidence" value="ECO:0007669"/>
    <property type="project" value="InterPro"/>
</dbReference>
<evidence type="ECO:0000256" key="1">
    <source>
        <dbReference type="SAM" id="Coils"/>
    </source>
</evidence>
<sequence length="1229" mass="139242">MRILSLSFLNLNSLKGEWKIDFSTSPFAENGLFAITGPTGAGKTTILDAICLALYHKTPRLGGISTSSNEIMTRGTAECSAEVEFEVKGKAYRAFWSQRRSRGKIDGNLQSATVELAEVDSEKVLATQVKKKDELINSITGLDFSRFTKSMMLSQGQFAAFLNADANDRAGLLEELTGTEIYGQISEKVHEHYTASKQKLAELKAKAEGVELLSEEDKQALIDEQVELQTNQKQQQAQLAEWQAHVEWWIADAKNQQQWQQATENNQFALDKEKQASAQLHRLAQSEPAEKLRTPYQLWQEAQTRFEELVKELKTTEQSHQQKTCDKKALESHVTQLKQELDTIKGESKTLENLINDSVQPLDTAIAQLTQQSQEKQHQIANLTARLEDGNKKQQGLTATLSDITEKLSLLANYVEEHKADLQIERYLGQWKHQVSHILQQDKDTASLDGQLTSANAALETLLDAINKKEAELNQAQIMVNNEIEATKCAELELQQWQDKGSEAQLTEQITALTTRHQYRVELTHTNNEYLRATKELKMFATVQKTQANDIEKLDVQRTELATQFKQQEQQVIDLTTLIEQEGELAKYRAELAKDQDCPLCGSTHHPLLDQAQLLDLSVTIQRKKEAEQKRVEIVEQGKSVREQLDSLKIKQDHCQSQSVQWQQTVESTQKQWSTLLETTQLTLILGDTDSINQFISECEASLSTLNEQAKQLRQAGDKVRVQQNQLQQVQHRLDAVTAALNFDRQSHQTALQQQQDNNQKREQLQLRQTELKQQLVTEMEQAGFNAPELTQITSWFVQKEQDLQQIQEKITQQQVQTQQQQTLQSDHAHLAEQLVELNTQQQQSQTEMSALTTELEKQQAKRIELFGTQEIKTARFMMSEKLSISEQTYDVEQQKLQALVQDLAALDGKLNSLKESYLSCEKLSVDRSDVWKGALLQSPFETLELFQAALISEEDRQHLLSLKAEIQQAIERTGALLESAQQIKEHHYQVPKAVEWQLMPKEAVEAELAQVKSQSETLVKREGEIAQALRSDGERKTNQKALFEAIEAYQSEYDDIQYLHSLIGSQKGDKFRKFAQGLTLENLVYLANKQLTRLHGRYELKRKASDGLELQVVDTWQGDVVRDTKTLSGGESFLVSLALALALSDLVSHKTSIDSLFLDEGFGTLDSETLDMALDALDNLNASGKMIGVISHIEAMKERILVQIKVTKRSGLGVSELEKQYKKSVKCI</sequence>
<dbReference type="EMBL" id="LN554846">
    <property type="protein sequence ID" value="CED71242.1"/>
    <property type="molecule type" value="Genomic_DNA"/>
</dbReference>
<dbReference type="GeneID" id="28540722"/>
<proteinExistence type="predicted"/>
<keyword evidence="1" id="KW-0175">Coiled coil</keyword>
<dbReference type="PANTHER" id="PTHR32114:SF2">
    <property type="entry name" value="ABC TRANSPORTER ABCH.3"/>
    <property type="match status" value="1"/>
</dbReference>
<accession>A0A090ILN7</accession>
<dbReference type="OrthoDB" id="9795626at2"/>
<gene>
    <name evidence="3" type="primary">sbcC</name>
    <name evidence="3" type="ORF">AWOD_I_1158</name>
</gene>
<feature type="coiled-coil region" evidence="1">
    <location>
        <begin position="452"/>
        <end position="486"/>
    </location>
</feature>
<dbReference type="PANTHER" id="PTHR32114">
    <property type="entry name" value="ABC TRANSPORTER ABCH.3"/>
    <property type="match status" value="1"/>
</dbReference>
<dbReference type="InterPro" id="IPR038729">
    <property type="entry name" value="Rad50/SbcC_AAA"/>
</dbReference>
<feature type="domain" description="Rad50/SbcC-type AAA" evidence="2">
    <location>
        <begin position="6"/>
        <end position="219"/>
    </location>
</feature>
<dbReference type="STRING" id="80852.AWOD_I_1158"/>
<dbReference type="AlphaFoldDB" id="A0A090ILN7"/>
<evidence type="ECO:0000313" key="3">
    <source>
        <dbReference type="EMBL" id="CED71242.1"/>
    </source>
</evidence>
<reference evidence="4" key="1">
    <citation type="submission" date="2014-09" db="EMBL/GenBank/DDBJ databases">
        <authorList>
            <person name="Hjerde E."/>
        </authorList>
    </citation>
    <scope>NUCLEOTIDE SEQUENCE [LARGE SCALE GENOMIC DNA]</scope>
    <source>
        <strain evidence="4">06/09/139</strain>
    </source>
</reference>
<name>A0A090ILN7_9GAMM</name>
<evidence type="ECO:0000259" key="2">
    <source>
        <dbReference type="Pfam" id="PF13476"/>
    </source>
</evidence>
<dbReference type="PATRIC" id="fig|80852.17.peg.1187"/>